<reference evidence="2" key="2">
    <citation type="submission" date="2025-08" db="UniProtKB">
        <authorList>
            <consortium name="RefSeq"/>
        </authorList>
    </citation>
    <scope>IDENTIFICATION</scope>
</reference>
<dbReference type="GO" id="GO:0061157">
    <property type="term" value="P:mRNA destabilization"/>
    <property type="evidence" value="ECO:0000318"/>
    <property type="project" value="GO_Central"/>
</dbReference>
<dbReference type="STRING" id="4097.A0A1S3YN07"/>
<dbReference type="RefSeq" id="XP_016453393.1">
    <property type="nucleotide sequence ID" value="XM_016597907.1"/>
</dbReference>
<dbReference type="Proteomes" id="UP000790787">
    <property type="component" value="Chromosome 6"/>
</dbReference>
<accession>A0A1S3YMS4</accession>
<dbReference type="PANTHER" id="PTHR12357">
    <property type="entry name" value="YTH YT521-B HOMOLOGY DOMAIN-CONTAINING"/>
    <property type="match status" value="1"/>
</dbReference>
<organism evidence="1 2">
    <name type="scientific">Nicotiana tabacum</name>
    <name type="common">Common tobacco</name>
    <dbReference type="NCBI Taxonomy" id="4097"/>
    <lineage>
        <taxon>Eukaryota</taxon>
        <taxon>Viridiplantae</taxon>
        <taxon>Streptophyta</taxon>
        <taxon>Embryophyta</taxon>
        <taxon>Tracheophyta</taxon>
        <taxon>Spermatophyta</taxon>
        <taxon>Magnoliopsida</taxon>
        <taxon>eudicotyledons</taxon>
        <taxon>Gunneridae</taxon>
        <taxon>Pentapetalae</taxon>
        <taxon>asterids</taxon>
        <taxon>lamiids</taxon>
        <taxon>Solanales</taxon>
        <taxon>Solanaceae</taxon>
        <taxon>Nicotianoideae</taxon>
        <taxon>Nicotianeae</taxon>
        <taxon>Nicotiana</taxon>
    </lineage>
</organism>
<keyword evidence="1" id="KW-1185">Reference proteome</keyword>
<evidence type="ECO:0000313" key="1">
    <source>
        <dbReference type="Proteomes" id="UP000790787"/>
    </source>
</evidence>
<dbReference type="Pfam" id="PF04146">
    <property type="entry name" value="YTH"/>
    <property type="match status" value="1"/>
</dbReference>
<dbReference type="OMA" id="PYGVYSM"/>
<sequence length="662" mass="72936">MAAVVPSSDQTADLLQDLHLDSENKSLQARDSTKQVSSVQYAPVEPGTMANGMNKPFERPISPFNQDFTGPSMFYSPNGYTSPTYPSSTYYYGGYDGSSGNEWDGLASADGVEMPQGMFGDYQHGYGYAPYGTYSPSGSHVGHDRQLYGPQQYQYPSSYFQSASSTSGSYPSNQGNTSQTVVSPSVAPDQVQFPAESTKANQSRVGSTVTHRTNTSKSVRPTYQNSSVKSSDSYGWGGIPSVSPWVSSAVPHGSNFSSGGTQNLRPLPHSVGMQHPRASSAMGGYMNQMYPNNRMYGQYGNAFRSGLEFSPSIYDLRTGGRDWLVADYKYRPRGRGNGLFINSNESADGLNELNRGPRGKGFKDQKDSEPISLAVKGQSLPLKGNCDEDNLPLFPDREQYNKDDFPETYTDAKFFVIKSYSEDDIHKSIKYGVWASTPNGNKKLDAAYREAEEKSGGCPVFLLFSVNASGQFVGLAEMIGPVDFDKTVEYWQQDKWNGCFPVKWHIVKDVPNSTLRHITLENNENKPVTNSRDTQEVKSELGFQILKIFKTHSSKTCILDDFDFYEGRQKIMQEKKAKQRQLNKQVGNVNQSAALTQITEQDRPVDKEWSKIPASSGGSAGLPRSEDGELKPSEEIRSTTASKDQLNVKDNEVLLNGTGSAC</sequence>
<dbReference type="InterPro" id="IPR007275">
    <property type="entry name" value="YTH_domain"/>
</dbReference>
<dbReference type="GO" id="GO:1990247">
    <property type="term" value="F:N6-methyladenosine-containing RNA reader activity"/>
    <property type="evidence" value="ECO:0007669"/>
    <property type="project" value="UniProtKB-UniRule"/>
</dbReference>
<name>A0A1S3YMS4_TOBAC</name>
<dbReference type="Gene3D" id="3.10.590.10">
    <property type="entry name" value="ph1033 like domains"/>
    <property type="match status" value="1"/>
</dbReference>
<dbReference type="PROSITE" id="PS50882">
    <property type="entry name" value="YTH"/>
    <property type="match status" value="1"/>
</dbReference>
<reference evidence="1" key="1">
    <citation type="journal article" date="2014" name="Nat. Commun.">
        <title>The tobacco genome sequence and its comparison with those of tomato and potato.</title>
        <authorList>
            <person name="Sierro N."/>
            <person name="Battey J.N."/>
            <person name="Ouadi S."/>
            <person name="Bakaher N."/>
            <person name="Bovet L."/>
            <person name="Willig A."/>
            <person name="Goepfert S."/>
            <person name="Peitsch M.C."/>
            <person name="Ivanov N.V."/>
        </authorList>
    </citation>
    <scope>NUCLEOTIDE SEQUENCE [LARGE SCALE GENOMIC DNA]</scope>
</reference>
<dbReference type="KEGG" id="nta:107777777"/>
<protein>
    <submittedName>
        <fullName evidence="2">YTH domain-containing family protein 2 isoform X1</fullName>
    </submittedName>
</protein>
<dbReference type="OrthoDB" id="306690at2759"/>
<dbReference type="GO" id="GO:0003729">
    <property type="term" value="F:mRNA binding"/>
    <property type="evidence" value="ECO:0000318"/>
    <property type="project" value="GO_Central"/>
</dbReference>
<dbReference type="CDD" id="cd21134">
    <property type="entry name" value="YTH"/>
    <property type="match status" value="1"/>
</dbReference>
<dbReference type="GO" id="GO:0005737">
    <property type="term" value="C:cytoplasm"/>
    <property type="evidence" value="ECO:0000318"/>
    <property type="project" value="GO_Central"/>
</dbReference>
<dbReference type="PaxDb" id="4097-A0A1S3YN07"/>
<dbReference type="FunFam" id="3.10.590.10:FF:000001">
    <property type="entry name" value="YTH domain family 1, isoform CRA_a"/>
    <property type="match status" value="1"/>
</dbReference>
<proteinExistence type="predicted"/>
<gene>
    <name evidence="2" type="primary">LOC107777777</name>
</gene>
<dbReference type="InterPro" id="IPR045168">
    <property type="entry name" value="YTH_prot"/>
</dbReference>
<dbReference type="PANTHER" id="PTHR12357:SF130">
    <property type="entry name" value="YTH DOMAIN-CONTAINING FAMILY PROTEIN"/>
    <property type="match status" value="1"/>
</dbReference>
<evidence type="ECO:0000313" key="2">
    <source>
        <dbReference type="RefSeq" id="XP_016453393.1"/>
    </source>
</evidence>